<evidence type="ECO:0000313" key="2">
    <source>
        <dbReference type="EMBL" id="KIK35906.1"/>
    </source>
</evidence>
<name>A0A0D0A2H3_9AGAM</name>
<dbReference type="Proteomes" id="UP000054485">
    <property type="component" value="Unassembled WGS sequence"/>
</dbReference>
<evidence type="ECO:0000313" key="3">
    <source>
        <dbReference type="Proteomes" id="UP000054485"/>
    </source>
</evidence>
<protein>
    <submittedName>
        <fullName evidence="2">Uncharacterized protein</fullName>
    </submittedName>
</protein>
<reference evidence="3" key="2">
    <citation type="submission" date="2015-01" db="EMBL/GenBank/DDBJ databases">
        <title>Evolutionary Origins and Diversification of the Mycorrhizal Mutualists.</title>
        <authorList>
            <consortium name="DOE Joint Genome Institute"/>
            <consortium name="Mycorrhizal Genomics Consortium"/>
            <person name="Kohler A."/>
            <person name="Kuo A."/>
            <person name="Nagy L.G."/>
            <person name="Floudas D."/>
            <person name="Copeland A."/>
            <person name="Barry K.W."/>
            <person name="Cichocki N."/>
            <person name="Veneault-Fourrey C."/>
            <person name="LaButti K."/>
            <person name="Lindquist E.A."/>
            <person name="Lipzen A."/>
            <person name="Lundell T."/>
            <person name="Morin E."/>
            <person name="Murat C."/>
            <person name="Riley R."/>
            <person name="Ohm R."/>
            <person name="Sun H."/>
            <person name="Tunlid A."/>
            <person name="Henrissat B."/>
            <person name="Grigoriev I.V."/>
            <person name="Hibbett D.S."/>
            <person name="Martin F."/>
        </authorList>
    </citation>
    <scope>NUCLEOTIDE SEQUENCE [LARGE SCALE GENOMIC DNA]</scope>
    <source>
        <strain evidence="3">UH-Slu-Lm8-n1</strain>
    </source>
</reference>
<proteinExistence type="predicted"/>
<dbReference type="InParanoid" id="A0A0D0A2H3"/>
<sequence>MGAPHSHVGVLEFAGYILAVCASTRLKRGQLDHFEHTPRTRGSSPHHYSSKKTPYEW</sequence>
<dbReference type="EMBL" id="KN835579">
    <property type="protein sequence ID" value="KIK35906.1"/>
    <property type="molecule type" value="Genomic_DNA"/>
</dbReference>
<feature type="region of interest" description="Disordered" evidence="1">
    <location>
        <begin position="32"/>
        <end position="57"/>
    </location>
</feature>
<reference evidence="2 3" key="1">
    <citation type="submission" date="2014-04" db="EMBL/GenBank/DDBJ databases">
        <authorList>
            <consortium name="DOE Joint Genome Institute"/>
            <person name="Kuo A."/>
            <person name="Ruytinx J."/>
            <person name="Rineau F."/>
            <person name="Colpaert J."/>
            <person name="Kohler A."/>
            <person name="Nagy L.G."/>
            <person name="Floudas D."/>
            <person name="Copeland A."/>
            <person name="Barry K.W."/>
            <person name="Cichocki N."/>
            <person name="Veneault-Fourrey C."/>
            <person name="LaButti K."/>
            <person name="Lindquist E.A."/>
            <person name="Lipzen A."/>
            <person name="Lundell T."/>
            <person name="Morin E."/>
            <person name="Murat C."/>
            <person name="Sun H."/>
            <person name="Tunlid A."/>
            <person name="Henrissat B."/>
            <person name="Grigoriev I.V."/>
            <person name="Hibbett D.S."/>
            <person name="Martin F."/>
            <person name="Nordberg H.P."/>
            <person name="Cantor M.N."/>
            <person name="Hua S.X."/>
        </authorList>
    </citation>
    <scope>NUCLEOTIDE SEQUENCE [LARGE SCALE GENOMIC DNA]</scope>
    <source>
        <strain evidence="2 3">UH-Slu-Lm8-n1</strain>
    </source>
</reference>
<keyword evidence="3" id="KW-1185">Reference proteome</keyword>
<dbReference type="AlphaFoldDB" id="A0A0D0A2H3"/>
<accession>A0A0D0A2H3</accession>
<evidence type="ECO:0000256" key="1">
    <source>
        <dbReference type="SAM" id="MobiDB-lite"/>
    </source>
</evidence>
<gene>
    <name evidence="2" type="ORF">CY34DRAFT_811805</name>
</gene>
<organism evidence="2 3">
    <name type="scientific">Suillus luteus UH-Slu-Lm8-n1</name>
    <dbReference type="NCBI Taxonomy" id="930992"/>
    <lineage>
        <taxon>Eukaryota</taxon>
        <taxon>Fungi</taxon>
        <taxon>Dikarya</taxon>
        <taxon>Basidiomycota</taxon>
        <taxon>Agaricomycotina</taxon>
        <taxon>Agaricomycetes</taxon>
        <taxon>Agaricomycetidae</taxon>
        <taxon>Boletales</taxon>
        <taxon>Suillineae</taxon>
        <taxon>Suillaceae</taxon>
        <taxon>Suillus</taxon>
    </lineage>
</organism>
<dbReference type="HOGENOM" id="CLU_2998034_0_0_1"/>